<comment type="caution">
    <text evidence="1">The sequence shown here is derived from an EMBL/GenBank/DDBJ whole genome shotgun (WGS) entry which is preliminary data.</text>
</comment>
<name>A0A844WDD6_9RHOB</name>
<dbReference type="Proteomes" id="UP000443843">
    <property type="component" value="Unassembled WGS sequence"/>
</dbReference>
<evidence type="ECO:0000313" key="1">
    <source>
        <dbReference type="EMBL" id="MWB76809.1"/>
    </source>
</evidence>
<gene>
    <name evidence="1" type="ORF">GLS40_02085</name>
</gene>
<accession>A0A844WDD6</accession>
<evidence type="ECO:0008006" key="3">
    <source>
        <dbReference type="Google" id="ProtNLM"/>
    </source>
</evidence>
<organism evidence="1 2">
    <name type="scientific">Pseudooceanicola pacificus</name>
    <dbReference type="NCBI Taxonomy" id="2676438"/>
    <lineage>
        <taxon>Bacteria</taxon>
        <taxon>Pseudomonadati</taxon>
        <taxon>Pseudomonadota</taxon>
        <taxon>Alphaproteobacteria</taxon>
        <taxon>Rhodobacterales</taxon>
        <taxon>Paracoccaceae</taxon>
        <taxon>Pseudooceanicola</taxon>
    </lineage>
</organism>
<reference evidence="1 2" key="1">
    <citation type="submission" date="2019-11" db="EMBL/GenBank/DDBJ databases">
        <title>Pseudooceanicola pacifica sp. nov., isolated from deep-sea sediment of the Pacific Ocean.</title>
        <authorList>
            <person name="Lyu L."/>
        </authorList>
    </citation>
    <scope>NUCLEOTIDE SEQUENCE [LARGE SCALE GENOMIC DNA]</scope>
    <source>
        <strain evidence="1 2">216_PA32_1</strain>
    </source>
</reference>
<keyword evidence="2" id="KW-1185">Reference proteome</keyword>
<protein>
    <recommendedName>
        <fullName evidence="3">T3SS negative regulator,GrlR</fullName>
    </recommendedName>
</protein>
<dbReference type="RefSeq" id="WP_160380941.1">
    <property type="nucleotide sequence ID" value="NZ_WNXQ01000001.1"/>
</dbReference>
<evidence type="ECO:0000313" key="2">
    <source>
        <dbReference type="Proteomes" id="UP000443843"/>
    </source>
</evidence>
<sequence>MAAIDDFTGHYAGSGGWYQADGEAGPYDVTHRIEATAGGFVLAFAHIFDNGDPPVEARFEMRMGFGPLFIVTAGGREIGKGHLFGDVLHYTMEFPGNTVETTCIRTEGGLRITGSASRNADGLAIAWEETLERA</sequence>
<dbReference type="AlphaFoldDB" id="A0A844WDD6"/>
<proteinExistence type="predicted"/>
<dbReference type="EMBL" id="WNXQ01000001">
    <property type="protein sequence ID" value="MWB76809.1"/>
    <property type="molecule type" value="Genomic_DNA"/>
</dbReference>